<dbReference type="STRING" id="54914.AV540_01855"/>
<dbReference type="Gene3D" id="3.90.76.10">
    <property type="entry name" value="Dipeptide-binding Protein, Domain 1"/>
    <property type="match status" value="1"/>
</dbReference>
<gene>
    <name evidence="6" type="ORF">BPA01_15580</name>
</gene>
<dbReference type="RefSeq" id="WP_229049819.1">
    <property type="nucleotide sequence ID" value="NZ_BJMH01000006.1"/>
</dbReference>
<dbReference type="Pfam" id="PF00496">
    <property type="entry name" value="SBP_bac_5"/>
    <property type="match status" value="1"/>
</dbReference>
<reference evidence="6 7" key="1">
    <citation type="submission" date="2019-06" db="EMBL/GenBank/DDBJ databases">
        <title>Whole genome shotgun sequence of Brevibacillus parabrevis NBRC 12334.</title>
        <authorList>
            <person name="Hosoyama A."/>
            <person name="Uohara A."/>
            <person name="Ohji S."/>
            <person name="Ichikawa N."/>
        </authorList>
    </citation>
    <scope>NUCLEOTIDE SEQUENCE [LARGE SCALE GENOMIC DNA]</scope>
    <source>
        <strain evidence="6 7">NBRC 12334</strain>
    </source>
</reference>
<feature type="signal peptide" evidence="4">
    <location>
        <begin position="1"/>
        <end position="30"/>
    </location>
</feature>
<evidence type="ECO:0000313" key="6">
    <source>
        <dbReference type="EMBL" id="GEB31978.1"/>
    </source>
</evidence>
<organism evidence="6 7">
    <name type="scientific">Brevibacillus parabrevis</name>
    <dbReference type="NCBI Taxonomy" id="54914"/>
    <lineage>
        <taxon>Bacteria</taxon>
        <taxon>Bacillati</taxon>
        <taxon>Bacillota</taxon>
        <taxon>Bacilli</taxon>
        <taxon>Bacillales</taxon>
        <taxon>Paenibacillaceae</taxon>
        <taxon>Brevibacillus</taxon>
    </lineage>
</organism>
<dbReference type="GO" id="GO:0043190">
    <property type="term" value="C:ATP-binding cassette (ABC) transporter complex"/>
    <property type="evidence" value="ECO:0007669"/>
    <property type="project" value="InterPro"/>
</dbReference>
<proteinExistence type="inferred from homology"/>
<dbReference type="GO" id="GO:0042597">
    <property type="term" value="C:periplasmic space"/>
    <property type="evidence" value="ECO:0007669"/>
    <property type="project" value="UniProtKB-ARBA"/>
</dbReference>
<dbReference type="InterPro" id="IPR039424">
    <property type="entry name" value="SBP_5"/>
</dbReference>
<keyword evidence="2" id="KW-0813">Transport</keyword>
<keyword evidence="3 4" id="KW-0732">Signal</keyword>
<feature type="domain" description="Solute-binding protein family 5" evidence="5">
    <location>
        <begin position="95"/>
        <end position="456"/>
    </location>
</feature>
<dbReference type="Gene3D" id="3.40.190.10">
    <property type="entry name" value="Periplasmic binding protein-like II"/>
    <property type="match status" value="1"/>
</dbReference>
<dbReference type="SUPFAM" id="SSF53850">
    <property type="entry name" value="Periplasmic binding protein-like II"/>
    <property type="match status" value="1"/>
</dbReference>
<dbReference type="InterPro" id="IPR030678">
    <property type="entry name" value="Peptide/Ni-bd"/>
</dbReference>
<evidence type="ECO:0000256" key="2">
    <source>
        <dbReference type="ARBA" id="ARBA00022448"/>
    </source>
</evidence>
<dbReference type="Proteomes" id="UP000316882">
    <property type="component" value="Unassembled WGS sequence"/>
</dbReference>
<dbReference type="PROSITE" id="PS51257">
    <property type="entry name" value="PROKAR_LIPOPROTEIN"/>
    <property type="match status" value="1"/>
</dbReference>
<dbReference type="EMBL" id="BJMH01000006">
    <property type="protein sequence ID" value="GEB31978.1"/>
    <property type="molecule type" value="Genomic_DNA"/>
</dbReference>
<dbReference type="PIRSF" id="PIRSF002741">
    <property type="entry name" value="MppA"/>
    <property type="match status" value="1"/>
</dbReference>
<evidence type="ECO:0000256" key="3">
    <source>
        <dbReference type="ARBA" id="ARBA00022729"/>
    </source>
</evidence>
<dbReference type="GO" id="GO:0015833">
    <property type="term" value="P:peptide transport"/>
    <property type="evidence" value="ECO:0007669"/>
    <property type="project" value="TreeGrafter"/>
</dbReference>
<dbReference type="PANTHER" id="PTHR30290">
    <property type="entry name" value="PERIPLASMIC BINDING COMPONENT OF ABC TRANSPORTER"/>
    <property type="match status" value="1"/>
</dbReference>
<dbReference type="PANTHER" id="PTHR30290:SF9">
    <property type="entry name" value="OLIGOPEPTIDE-BINDING PROTEIN APPA"/>
    <property type="match status" value="1"/>
</dbReference>
<feature type="chain" id="PRO_5021444996" evidence="4">
    <location>
        <begin position="31"/>
        <end position="546"/>
    </location>
</feature>
<evidence type="ECO:0000256" key="4">
    <source>
        <dbReference type="SAM" id="SignalP"/>
    </source>
</evidence>
<dbReference type="InterPro" id="IPR000914">
    <property type="entry name" value="SBP_5_dom"/>
</dbReference>
<evidence type="ECO:0000259" key="5">
    <source>
        <dbReference type="Pfam" id="PF00496"/>
    </source>
</evidence>
<dbReference type="CDD" id="cd08492">
    <property type="entry name" value="PBP2_NikA_DppA_OppA_like_15"/>
    <property type="match status" value="1"/>
</dbReference>
<comment type="similarity">
    <text evidence="1">Belongs to the bacterial solute-binding protein 5 family.</text>
</comment>
<dbReference type="Gene3D" id="3.10.105.10">
    <property type="entry name" value="Dipeptide-binding Protein, Domain 3"/>
    <property type="match status" value="1"/>
</dbReference>
<protein>
    <submittedName>
        <fullName evidence="6">Peptide ABC transporter substrate-binding protein</fullName>
    </submittedName>
</protein>
<evidence type="ECO:0000313" key="7">
    <source>
        <dbReference type="Proteomes" id="UP000316882"/>
    </source>
</evidence>
<evidence type="ECO:0000256" key="1">
    <source>
        <dbReference type="ARBA" id="ARBA00005695"/>
    </source>
</evidence>
<name>A0A4Y3PL19_BREPA</name>
<dbReference type="GeneID" id="87609670"/>
<sequence length="546" mass="59795">MGKRKAVARCIGCLFTFCMLISFVIGCSQSATPSKPPEATGPKAEGAPQAGGTITLGLSAEPDTLDVHKTNMDVSGVVSRLIGGSLLSLDPQTNEIKPYLAESYNISADQKTWTFKIRPGVKFHDGTALTAASFKETFERAMAPETASPGVGPLLSVIASITTPDELTLVIQLKEPSAPLLSYFVQANVTQPLSMEAVQKYGNEYGRHPVGVGPWKFESWKTGESITLVRNEAYQWAEPFVQTQGPPMPDKIVFKFIKDAQTTIAALESGSIDIASISPREAAGYKQSDKFAVLEATKLGVNFIQMNLENPILGDLRVRQALNMALNKKAIIQADLQGEGESAFGPLPRKMFGYDPAVETYGYPFNIEEAKKLLEEAGWKESGQGIREKDGQPLSLQLLTAMSSQSIPLMQSMFKEIGVEIKVQNAELGSVLDLSAKGQFDLNVLGYTDFDPDILYLFMHSSQIGGLNHAQIKNEQLDTLLEQSRTVGDQEKRKQIFAEIQKIAVEQAYWIPYSEEKTFLAVNKRVHGVKLDSLYGIMLGDSWVQP</sequence>
<dbReference type="AlphaFoldDB" id="A0A4Y3PL19"/>
<accession>A0A4Y3PL19</accession>
<dbReference type="GO" id="GO:1904680">
    <property type="term" value="F:peptide transmembrane transporter activity"/>
    <property type="evidence" value="ECO:0007669"/>
    <property type="project" value="TreeGrafter"/>
</dbReference>
<comment type="caution">
    <text evidence="6">The sequence shown here is derived from an EMBL/GenBank/DDBJ whole genome shotgun (WGS) entry which is preliminary data.</text>
</comment>
<keyword evidence="7" id="KW-1185">Reference proteome</keyword>